<organism evidence="2 3">
    <name type="scientific">Candidatus Nomurabacteria bacterium CG10_big_fil_rev_8_21_14_0_10_35_16</name>
    <dbReference type="NCBI Taxonomy" id="1974731"/>
    <lineage>
        <taxon>Bacteria</taxon>
        <taxon>Candidatus Nomuraibacteriota</taxon>
    </lineage>
</organism>
<gene>
    <name evidence="2" type="ORF">COU49_02765</name>
</gene>
<keyword evidence="1" id="KW-0175">Coiled coil</keyword>
<accession>A0A2H0TAM6</accession>
<proteinExistence type="predicted"/>
<name>A0A2H0TAM6_9BACT</name>
<evidence type="ECO:0000313" key="2">
    <source>
        <dbReference type="EMBL" id="PIR68076.1"/>
    </source>
</evidence>
<evidence type="ECO:0000313" key="3">
    <source>
        <dbReference type="Proteomes" id="UP000230094"/>
    </source>
</evidence>
<protein>
    <submittedName>
        <fullName evidence="2">Uncharacterized protein</fullName>
    </submittedName>
</protein>
<feature type="coiled-coil region" evidence="1">
    <location>
        <begin position="29"/>
        <end position="67"/>
    </location>
</feature>
<dbReference type="EMBL" id="PFCQ01000014">
    <property type="protein sequence ID" value="PIR68076.1"/>
    <property type="molecule type" value="Genomic_DNA"/>
</dbReference>
<dbReference type="AlphaFoldDB" id="A0A2H0TAM6"/>
<evidence type="ECO:0000256" key="1">
    <source>
        <dbReference type="SAM" id="Coils"/>
    </source>
</evidence>
<comment type="caution">
    <text evidence="2">The sequence shown here is derived from an EMBL/GenBank/DDBJ whole genome shotgun (WGS) entry which is preliminary data.</text>
</comment>
<reference evidence="3" key="1">
    <citation type="submission" date="2017-09" db="EMBL/GenBank/DDBJ databases">
        <title>Depth-based differentiation of microbial function through sediment-hosted aquifers and enrichment of novel symbionts in the deep terrestrial subsurface.</title>
        <authorList>
            <person name="Probst A.J."/>
            <person name="Ladd B."/>
            <person name="Jarett J.K."/>
            <person name="Geller-Mcgrath D.E."/>
            <person name="Sieber C.M.K."/>
            <person name="Emerson J.B."/>
            <person name="Anantharaman K."/>
            <person name="Thomas B.C."/>
            <person name="Malmstrom R."/>
            <person name="Stieglmeier M."/>
            <person name="Klingl A."/>
            <person name="Woyke T."/>
            <person name="Ryan C.M."/>
            <person name="Banfield J.F."/>
        </authorList>
    </citation>
    <scope>NUCLEOTIDE SEQUENCE [LARGE SCALE GENOMIC DNA]</scope>
</reference>
<dbReference type="Proteomes" id="UP000230094">
    <property type="component" value="Unassembled WGS sequence"/>
</dbReference>
<sequence>MEAPMVPSNGLTLNKVRSLGLPPEYVRAFAELQQRVEELEEFNGLLKKQLEEINSSTAQDFQNLTEEIHRAKLPPQEQVILRLMAR</sequence>